<feature type="region of interest" description="Disordered" evidence="1">
    <location>
        <begin position="267"/>
        <end position="291"/>
    </location>
</feature>
<feature type="compositionally biased region" description="Acidic residues" evidence="1">
    <location>
        <begin position="198"/>
        <end position="215"/>
    </location>
</feature>
<feature type="compositionally biased region" description="Basic and acidic residues" evidence="1">
    <location>
        <begin position="145"/>
        <end position="179"/>
    </location>
</feature>
<feature type="compositionally biased region" description="Low complexity" evidence="1">
    <location>
        <begin position="1061"/>
        <end position="1080"/>
    </location>
</feature>
<feature type="domain" description="Cyclic nucleotide-binding" evidence="2">
    <location>
        <begin position="932"/>
        <end position="974"/>
    </location>
</feature>
<protein>
    <recommendedName>
        <fullName evidence="2">Cyclic nucleotide-binding domain-containing protein</fullName>
    </recommendedName>
</protein>
<dbReference type="PANTHER" id="PTHR23011">
    <property type="entry name" value="CYCLIC NUCLEOTIDE-BINDING DOMAIN CONTAINING PROTEIN"/>
    <property type="match status" value="1"/>
</dbReference>
<feature type="region of interest" description="Disordered" evidence="1">
    <location>
        <begin position="614"/>
        <end position="644"/>
    </location>
</feature>
<dbReference type="InterPro" id="IPR018488">
    <property type="entry name" value="cNMP-bd_CS"/>
</dbReference>
<proteinExistence type="predicted"/>
<dbReference type="Gene3D" id="2.60.120.10">
    <property type="entry name" value="Jelly Rolls"/>
    <property type="match status" value="4"/>
</dbReference>
<dbReference type="CDD" id="cd00038">
    <property type="entry name" value="CAP_ED"/>
    <property type="match status" value="2"/>
</dbReference>
<feature type="compositionally biased region" description="Polar residues" evidence="1">
    <location>
        <begin position="900"/>
        <end position="919"/>
    </location>
</feature>
<dbReference type="PROSITE" id="PS50042">
    <property type="entry name" value="CNMP_BINDING_3"/>
    <property type="match status" value="3"/>
</dbReference>
<feature type="domain" description="Cyclic nucleotide-binding" evidence="2">
    <location>
        <begin position="49"/>
        <end position="81"/>
    </location>
</feature>
<accession>A0A0G4IA73</accession>
<dbReference type="VEuPathDB" id="CryptoDB:Cvel_12477"/>
<feature type="compositionally biased region" description="Basic and acidic residues" evidence="1">
    <location>
        <begin position="788"/>
        <end position="800"/>
    </location>
</feature>
<dbReference type="InterPro" id="IPR014710">
    <property type="entry name" value="RmlC-like_jellyroll"/>
</dbReference>
<sequence>MSEIALIRYISKLPPQKRTPGQLDTLERFLTRSNSYLGQFAAKRLMCMSLEYEFYPAGAEIFTWGDVGDKFYIILRGSVSVQIPDPVIFKAYKEAREMQKQKRQKKLRKAQLELETAPARRLSFQPPSLPVPTQAAPSQTSSKSQDSKIETEPTRKEKEEQGETEEKNPEVKVEQALDDKPDEEAEKGGREAPPPIEVTEDLSDSSDSDAGDQEGGDGAHGATGGLQLPIGSPQPPPSTPGTSAADIRRRTRRLSADLHNVLFGDEQNMAGAGETTKSKRESTFFKGDTPMLTPEEKVKTQKELEAEAEKQRVLDTVPFVEVAMLSAGMSFGEMALTVADARAATIVTREESEFLTLNREQFEASRGTAGATDLQLLAFLRQVPCLAEVSEKSLMATIPYLKKRDATQEETICGEGKDSDRVILVASGFCKVVKKFDPASVFSDQRVAVSRALGLPPSKPSYSMTKSEYPSCVKTKKDLSKTTMGGSDKKTEGDEKDDSDDEKQAQNLMLQELAARWHPLAPLAHSSLGRTDTIDDFAGSALRMQRRFSQGMPLPKTMGMRNGPGIRYRGEQKTNVKLAGPKRNRRTSTVGSIVDLGGMETQLIQMGAAEEAKRAAQQAQTASVETQDEGEGLMKSEGPSLKRTETRPLLSIDLRHLSWKSRSLLWQTAGGVKLDFLLHTAKEVYTADRLERLGCPKFRDSRLDRNAIESGEMDSRERATIEALRLSIEPTAWVTDFERDYKAALRQTEVKGFREQFQKLMRTVAEAQKDHHKRNRRKEQLASAFFRERQAERASRKEKAGGAAGGGGEGGENTQLKETEIPIDLKRTVTDATEGKSTKGSVDGRETPAVRTGSLSGRRQSIGTAVGFPPPPPPPLQSPPTAGGKTSGSISRKGTEANLARQSSRMQVTSEGPQKTNTKPPKEVQMRHTMRVAELRKNDVFGVREAILNKPYRMSLLADPSCEVFALSRADFLRHIDRDVVKALCERSKQLGLGDAVGARDDAMDHWVDAYSEWYRYKLEVVRDIQERKRAQNPTAAANAMARSGTDNAGVTVKPAKGGKRSQPPSRSPSMRRSTSTASPGAVRRKDTAASTGGEVPKAKVSLYYDS</sequence>
<feature type="compositionally biased region" description="Pro residues" evidence="1">
    <location>
        <begin position="868"/>
        <end position="878"/>
    </location>
</feature>
<evidence type="ECO:0000256" key="1">
    <source>
        <dbReference type="SAM" id="MobiDB-lite"/>
    </source>
</evidence>
<feature type="compositionally biased region" description="Polar residues" evidence="1">
    <location>
        <begin position="135"/>
        <end position="144"/>
    </location>
</feature>
<evidence type="ECO:0000259" key="2">
    <source>
        <dbReference type="PROSITE" id="PS50042"/>
    </source>
</evidence>
<feature type="compositionally biased region" description="Low complexity" evidence="1">
    <location>
        <begin position="1032"/>
        <end position="1042"/>
    </location>
</feature>
<feature type="domain" description="Cyclic nucleotide-binding" evidence="2">
    <location>
        <begin position="322"/>
        <end position="363"/>
    </location>
</feature>
<feature type="compositionally biased region" description="Gly residues" evidence="1">
    <location>
        <begin position="802"/>
        <end position="811"/>
    </location>
</feature>
<name>A0A0G4IA73_9ALVE</name>
<feature type="region of interest" description="Disordered" evidence="1">
    <location>
        <begin position="788"/>
        <end position="925"/>
    </location>
</feature>
<organism evidence="3">
    <name type="scientific">Chromera velia CCMP2878</name>
    <dbReference type="NCBI Taxonomy" id="1169474"/>
    <lineage>
        <taxon>Eukaryota</taxon>
        <taxon>Sar</taxon>
        <taxon>Alveolata</taxon>
        <taxon>Colpodellida</taxon>
        <taxon>Chromeraceae</taxon>
        <taxon>Chromera</taxon>
    </lineage>
</organism>
<feature type="region of interest" description="Disordered" evidence="1">
    <location>
        <begin position="473"/>
        <end position="503"/>
    </location>
</feature>
<dbReference type="AlphaFoldDB" id="A0A0G4IA73"/>
<feature type="compositionally biased region" description="Polar residues" evidence="1">
    <location>
        <begin position="853"/>
        <end position="863"/>
    </location>
</feature>
<gene>
    <name evidence="3" type="ORF">Cvel_12477</name>
</gene>
<feature type="region of interest" description="Disordered" evidence="1">
    <location>
        <begin position="116"/>
        <end position="246"/>
    </location>
</feature>
<evidence type="ECO:0000313" key="3">
    <source>
        <dbReference type="EMBL" id="CEM54059.1"/>
    </source>
</evidence>
<reference evidence="3" key="1">
    <citation type="submission" date="2014-11" db="EMBL/GenBank/DDBJ databases">
        <authorList>
            <person name="Otto D Thomas"/>
            <person name="Naeem Raeece"/>
        </authorList>
    </citation>
    <scope>NUCLEOTIDE SEQUENCE</scope>
</reference>
<dbReference type="InterPro" id="IPR000595">
    <property type="entry name" value="cNMP-bd_dom"/>
</dbReference>
<dbReference type="EMBL" id="CDMZ01005752">
    <property type="protein sequence ID" value="CEM54059.1"/>
    <property type="molecule type" value="Genomic_DNA"/>
</dbReference>
<feature type="region of interest" description="Disordered" evidence="1">
    <location>
        <begin position="1028"/>
        <end position="1107"/>
    </location>
</feature>
<dbReference type="PANTHER" id="PTHR23011:SF28">
    <property type="entry name" value="CYCLIC NUCLEOTIDE-BINDING DOMAIN CONTAINING PROTEIN"/>
    <property type="match status" value="1"/>
</dbReference>
<feature type="compositionally biased region" description="Basic and acidic residues" evidence="1">
    <location>
        <begin position="815"/>
        <end position="848"/>
    </location>
</feature>
<dbReference type="InterPro" id="IPR018490">
    <property type="entry name" value="cNMP-bd_dom_sf"/>
</dbReference>
<dbReference type="PROSITE" id="PS00889">
    <property type="entry name" value="CNMP_BINDING_2"/>
    <property type="match status" value="1"/>
</dbReference>
<dbReference type="SUPFAM" id="SSF51206">
    <property type="entry name" value="cAMP-binding domain-like"/>
    <property type="match status" value="2"/>
</dbReference>